<dbReference type="Gene3D" id="2.40.50.100">
    <property type="match status" value="1"/>
</dbReference>
<dbReference type="PRINTS" id="PR01490">
    <property type="entry name" value="RTXTOXIND"/>
</dbReference>
<name>A0A060QIW1_9PROT</name>
<gene>
    <name evidence="3" type="ORF">ASAP_2855</name>
</gene>
<sequence>MTSDLFRREVLEARRQSWLGRVQLLQPLSFRLVALATVALCIAATLYTAFGVYTRRVHATGYMAPPTGLITIAVNTTGVISAQKASEGQHVHKGDVLYVINIEATSSSGPTQARVLDHLREQADILRKQKALRLQDAPIEKTSIATQIRYLTQQHDEIRRQIESDNHVLPIVESAMKRMQAAKSQHIVTETQFQNQLYTYAQLLSSHAQFLQNMSGIEGQIADLTSKLVRYDTQQARDLNDLDKEIARIQQQIVESEAQKSSVVIAPDDGILTAIRSNLGQHVQAGQTLATLLPTGHTLEAMLFVNSASIGFLHEGEPVLLRYDAFPYQRFGLYRGKVLEVTRAPVSITEASPAPTAAGKGTGTERGSDPSLYRIRILPDQDYVNAYGKQMPLQAGMAVQADIAIDTRRLYQWIFDPLISVRDDIYMVSGGMVSGNKGTGNRMTGR</sequence>
<keyword evidence="2" id="KW-0472">Membrane</keyword>
<reference evidence="3 4" key="1">
    <citation type="journal article" date="2014" name="Genome Biol. Evol.">
        <title>Acetic acid bacteria genomes reveal functional traits for adaptation to life in insect guts.</title>
        <authorList>
            <person name="Chouaia B."/>
            <person name="Gaiarsa S."/>
            <person name="Crotti E."/>
            <person name="Comandatore F."/>
            <person name="Degli Esposti M."/>
            <person name="Ricci I."/>
            <person name="Alma A."/>
            <person name="Favia G."/>
            <person name="Bandi C."/>
            <person name="Daffonchio D."/>
        </authorList>
    </citation>
    <scope>NUCLEOTIDE SEQUENCE [LARGE SCALE GENOMIC DNA]</scope>
    <source>
        <strain evidence="3 4">SF2.1</strain>
    </source>
</reference>
<keyword evidence="2" id="KW-1133">Transmembrane helix</keyword>
<dbReference type="EMBL" id="CBLX010000024">
    <property type="protein sequence ID" value="CDG40900.1"/>
    <property type="molecule type" value="Genomic_DNA"/>
</dbReference>
<accession>A0A060QIW1</accession>
<dbReference type="eggNOG" id="COG0845">
    <property type="taxonomic scope" value="Bacteria"/>
</dbReference>
<dbReference type="Proteomes" id="UP000027583">
    <property type="component" value="Unassembled WGS sequence"/>
</dbReference>
<evidence type="ECO:0000256" key="2">
    <source>
        <dbReference type="SAM" id="Phobius"/>
    </source>
</evidence>
<dbReference type="Gene3D" id="2.40.30.170">
    <property type="match status" value="1"/>
</dbReference>
<keyword evidence="2" id="KW-0812">Transmembrane</keyword>
<feature type="transmembrane region" description="Helical" evidence="2">
    <location>
        <begin position="28"/>
        <end position="53"/>
    </location>
</feature>
<dbReference type="PANTHER" id="PTHR30386">
    <property type="entry name" value="MEMBRANE FUSION SUBUNIT OF EMRAB-TOLC MULTIDRUG EFFLUX PUMP"/>
    <property type="match status" value="1"/>
</dbReference>
<evidence type="ECO:0000256" key="1">
    <source>
        <dbReference type="SAM" id="MobiDB-lite"/>
    </source>
</evidence>
<reference evidence="3 4" key="2">
    <citation type="journal article" date="2014" name="PLoS ONE">
        <title>Evolution of mitochondria reconstructed from the energy metabolism of living bacteria.</title>
        <authorList>
            <person name="Degli Esposti M."/>
            <person name="Chouaia B."/>
            <person name="Comandatore F."/>
            <person name="Crotti E."/>
            <person name="Sassera D."/>
            <person name="Lievens P.M."/>
            <person name="Daffonchio D."/>
            <person name="Bandi C."/>
        </authorList>
    </citation>
    <scope>NUCLEOTIDE SEQUENCE [LARGE SCALE GENOMIC DNA]</scope>
    <source>
        <strain evidence="3 4">SF2.1</strain>
    </source>
</reference>
<dbReference type="PANTHER" id="PTHR30386:SF28">
    <property type="entry name" value="EXPORTED PROTEIN"/>
    <property type="match status" value="1"/>
</dbReference>
<dbReference type="AlphaFoldDB" id="A0A060QIW1"/>
<dbReference type="InterPro" id="IPR050739">
    <property type="entry name" value="MFP"/>
</dbReference>
<dbReference type="RefSeq" id="WP_051757772.1">
    <property type="nucleotide sequence ID" value="NZ_CBLX010000024.1"/>
</dbReference>
<protein>
    <submittedName>
        <fullName evidence="3">Colicin V secretion protein cvaA</fullName>
    </submittedName>
</protein>
<proteinExistence type="predicted"/>
<organism evidence="3 4">
    <name type="scientific">Asaia bogorensis</name>
    <dbReference type="NCBI Taxonomy" id="91915"/>
    <lineage>
        <taxon>Bacteria</taxon>
        <taxon>Pseudomonadati</taxon>
        <taxon>Pseudomonadota</taxon>
        <taxon>Alphaproteobacteria</taxon>
        <taxon>Acetobacterales</taxon>
        <taxon>Acetobacteraceae</taxon>
        <taxon>Asaia</taxon>
    </lineage>
</organism>
<comment type="caution">
    <text evidence="3">The sequence shown here is derived from an EMBL/GenBank/DDBJ whole genome shotgun (WGS) entry which is preliminary data.</text>
</comment>
<evidence type="ECO:0000313" key="4">
    <source>
        <dbReference type="Proteomes" id="UP000027583"/>
    </source>
</evidence>
<evidence type="ECO:0000313" key="3">
    <source>
        <dbReference type="EMBL" id="CDG40900.1"/>
    </source>
</evidence>
<feature type="region of interest" description="Disordered" evidence="1">
    <location>
        <begin position="351"/>
        <end position="370"/>
    </location>
</feature>